<sequence>MRPTLVMRSLAGVAVMAVAALSYWVGAQRLQASRAEAAVPPGGRQAAAPSGLPDGKGAADARAGHRSDRVAAKPVTADTRAQPAAGTDGATPRERLAALRPPLSPESENDPFTVLSWLPPPPSPPAAVAPAPEPAPAPSAPPLPFVYLGTLNPEAAKPQVFISNGDRLLIVSPGDVIDGTYRFDSIAATGALFTYLPLNQRQAMSVQGEGN</sequence>
<gene>
    <name evidence="2" type="ORF">RUN39_v1_1080018</name>
</gene>
<evidence type="ECO:0000256" key="1">
    <source>
        <dbReference type="SAM" id="MobiDB-lite"/>
    </source>
</evidence>
<accession>A0A0S4TZS9</accession>
<reference evidence="2" key="1">
    <citation type="submission" date="2015-10" db="EMBL/GenBank/DDBJ databases">
        <authorList>
            <person name="Gilbert D.G."/>
        </authorList>
    </citation>
    <scope>NUCLEOTIDE SEQUENCE</scope>
    <source>
        <strain evidence="2">Phyl III-seqv23</strain>
    </source>
</reference>
<feature type="compositionally biased region" description="Basic and acidic residues" evidence="1">
    <location>
        <begin position="57"/>
        <end position="71"/>
    </location>
</feature>
<evidence type="ECO:0000313" key="2">
    <source>
        <dbReference type="EMBL" id="CUV15025.1"/>
    </source>
</evidence>
<dbReference type="EMBL" id="LN899819">
    <property type="protein sequence ID" value="CUV15025.1"/>
    <property type="molecule type" value="Genomic_DNA"/>
</dbReference>
<evidence type="ECO:0008006" key="3">
    <source>
        <dbReference type="Google" id="ProtNLM"/>
    </source>
</evidence>
<dbReference type="AlphaFoldDB" id="A0A0S4TZS9"/>
<name>A0A0S4TZS9_RALSL</name>
<protein>
    <recommendedName>
        <fullName evidence="3">Secretion system X translation initiation factor</fullName>
    </recommendedName>
</protein>
<organism evidence="2">
    <name type="scientific">Ralstonia solanacearum</name>
    <name type="common">Pseudomonas solanacearum</name>
    <dbReference type="NCBI Taxonomy" id="305"/>
    <lineage>
        <taxon>Bacteria</taxon>
        <taxon>Pseudomonadati</taxon>
        <taxon>Pseudomonadota</taxon>
        <taxon>Betaproteobacteria</taxon>
        <taxon>Burkholderiales</taxon>
        <taxon>Burkholderiaceae</taxon>
        <taxon>Ralstonia</taxon>
        <taxon>Ralstonia solanacearum species complex</taxon>
    </lineage>
</organism>
<feature type="region of interest" description="Disordered" evidence="1">
    <location>
        <begin position="36"/>
        <end position="94"/>
    </location>
</feature>
<proteinExistence type="predicted"/>